<evidence type="ECO:0000313" key="3">
    <source>
        <dbReference type="Proteomes" id="UP000610966"/>
    </source>
</evidence>
<dbReference type="GO" id="GO:0008237">
    <property type="term" value="F:metallopeptidase activity"/>
    <property type="evidence" value="ECO:0007669"/>
    <property type="project" value="InterPro"/>
</dbReference>
<reference evidence="2" key="1">
    <citation type="submission" date="2021-01" db="EMBL/GenBank/DDBJ databases">
        <title>Whole genome shotgun sequence of Sphaerimonospora thailandensis NBRC 107569.</title>
        <authorList>
            <person name="Komaki H."/>
            <person name="Tamura T."/>
        </authorList>
    </citation>
    <scope>NUCLEOTIDE SEQUENCE</scope>
    <source>
        <strain evidence="2">NBRC 107569</strain>
    </source>
</reference>
<sequence>MLRRKLAVGIAPAIALLMLPTVAAADHIYDGIIPTATYGPACINGTVTDSPVCRTDNASVYWYADSNDYAALEQNDKDALSGMLSAQYQPTDLTVTHESNPVFSGSGETDIIYQEETDGLTGLYGITWCDDAVNGELYTCDQTYIRIVTPDGYRVEGGSVACHETGHAVGLVHGTEAYPVLDPGDDRLGCMENAEEFPPNLGNNSAHLINGVY</sequence>
<organism evidence="2 3">
    <name type="scientific">Sphaerimonospora thailandensis</name>
    <dbReference type="NCBI Taxonomy" id="795644"/>
    <lineage>
        <taxon>Bacteria</taxon>
        <taxon>Bacillati</taxon>
        <taxon>Actinomycetota</taxon>
        <taxon>Actinomycetes</taxon>
        <taxon>Streptosporangiales</taxon>
        <taxon>Streptosporangiaceae</taxon>
        <taxon>Sphaerimonospora</taxon>
    </lineage>
</organism>
<name>A0A8J3R7A1_9ACTN</name>
<proteinExistence type="predicted"/>
<accession>A0A8J3R7A1</accession>
<keyword evidence="1" id="KW-0732">Signal</keyword>
<evidence type="ECO:0000313" key="2">
    <source>
        <dbReference type="EMBL" id="GIH70417.1"/>
    </source>
</evidence>
<dbReference type="EMBL" id="BOOG01000022">
    <property type="protein sequence ID" value="GIH70417.1"/>
    <property type="molecule type" value="Genomic_DNA"/>
</dbReference>
<protein>
    <recommendedName>
        <fullName evidence="4">Matrixin</fullName>
    </recommendedName>
</protein>
<gene>
    <name evidence="2" type="ORF">Mth01_26700</name>
</gene>
<evidence type="ECO:0000256" key="1">
    <source>
        <dbReference type="SAM" id="SignalP"/>
    </source>
</evidence>
<dbReference type="InterPro" id="IPR024079">
    <property type="entry name" value="MetalloPept_cat_dom_sf"/>
</dbReference>
<feature type="chain" id="PRO_5038431872" description="Matrixin" evidence="1">
    <location>
        <begin position="25"/>
        <end position="213"/>
    </location>
</feature>
<dbReference type="AlphaFoldDB" id="A0A8J3R7A1"/>
<evidence type="ECO:0008006" key="4">
    <source>
        <dbReference type="Google" id="ProtNLM"/>
    </source>
</evidence>
<dbReference type="Gene3D" id="3.40.390.10">
    <property type="entry name" value="Collagenase (Catalytic Domain)"/>
    <property type="match status" value="1"/>
</dbReference>
<feature type="signal peptide" evidence="1">
    <location>
        <begin position="1"/>
        <end position="24"/>
    </location>
</feature>
<dbReference type="SUPFAM" id="SSF55486">
    <property type="entry name" value="Metalloproteases ('zincins'), catalytic domain"/>
    <property type="match status" value="1"/>
</dbReference>
<keyword evidence="3" id="KW-1185">Reference proteome</keyword>
<comment type="caution">
    <text evidence="2">The sequence shown here is derived from an EMBL/GenBank/DDBJ whole genome shotgun (WGS) entry which is preliminary data.</text>
</comment>
<dbReference type="Proteomes" id="UP000610966">
    <property type="component" value="Unassembled WGS sequence"/>
</dbReference>